<evidence type="ECO:0000313" key="2">
    <source>
        <dbReference type="Proteomes" id="UP000539985"/>
    </source>
</evidence>
<evidence type="ECO:0000313" key="1">
    <source>
        <dbReference type="EMBL" id="NWB99829.1"/>
    </source>
</evidence>
<name>A0A7Y8C5G7_9PSED</name>
<dbReference type="Pfam" id="PF06980">
    <property type="entry name" value="DUF1302"/>
    <property type="match status" value="1"/>
</dbReference>
<dbReference type="EMBL" id="JACAQB010000026">
    <property type="protein sequence ID" value="NWB99829.1"/>
    <property type="molecule type" value="Genomic_DNA"/>
</dbReference>
<protein>
    <submittedName>
        <fullName evidence="1">DUF1302 domain-containing protein</fullName>
    </submittedName>
</protein>
<sequence>MSKDDAKSGTLYVRTRINWVLAGLLPTVLIAPSVGAVEFSFMDSQVKGSLDSTVSYGTAWRVQSQDKNNDTFNGNDGDRNFGPGLISQVYKLTSELGATYQNYGVFLRGTAFYDSQIMNNHTDYNKHSDIVEPSQNAPKNDRFTYEARRDAGRGAQILDAYIYGKWDPLDHPLSVRVGKQVFNWGESIFYRGGVNTTNPLDVTKFRLPGSQLKEVLVPVGALSFNLGLTDNLSMEAFYQVDWKESSLDPVGTYYSTTDLFGKGGKQAYVQVPALAPAFAAYQSIAAGVPGARLGAGPYGLNSFMDPSTGIFKVANIGNDEKARDSGQFGFNLHYIAQTLNYTDFGLYFVNYHTKEPLESVSLGNYQGVNLSTLSGVAGSSAGAIATLDMVGNAVVQRAYVEDVRMYGFSFNTTLGNASLFGELAYRPNMPISISATNDLLGDILGQGVAGSTNIYDASVPGSQACVQVSGKQLCRTGTLKNYERVESFNASVGTIYNFGPALGFDSLIGIAELASESLRGSLTYTAFTPTPVVRKFAGSPDLPDSPISRESYGYTVVVTGTWNDVYAGVNISPSFNYSDDFKGNSDLTGNFMEGRKAYTLGVKADYRAGLETELQYTTFSGAGRSNTLRDRDNVSFDVKYSF</sequence>
<accession>A0A7Y8C5G7</accession>
<proteinExistence type="predicted"/>
<dbReference type="RefSeq" id="WP_177105378.1">
    <property type="nucleotide sequence ID" value="NZ_JACAQB010000026.1"/>
</dbReference>
<dbReference type="InterPro" id="IPR010727">
    <property type="entry name" value="DUF1302"/>
</dbReference>
<organism evidence="1 2">
    <name type="scientific">Pseudomonas gingeri</name>
    <dbReference type="NCBI Taxonomy" id="117681"/>
    <lineage>
        <taxon>Bacteria</taxon>
        <taxon>Pseudomonadati</taxon>
        <taxon>Pseudomonadota</taxon>
        <taxon>Gammaproteobacteria</taxon>
        <taxon>Pseudomonadales</taxon>
        <taxon>Pseudomonadaceae</taxon>
        <taxon>Pseudomonas</taxon>
    </lineage>
</organism>
<comment type="caution">
    <text evidence="1">The sequence shown here is derived from an EMBL/GenBank/DDBJ whole genome shotgun (WGS) entry which is preliminary data.</text>
</comment>
<reference evidence="1 2" key="1">
    <citation type="submission" date="2020-04" db="EMBL/GenBank/DDBJ databases">
        <title>Molecular characterization of pseudomonads from Agaricus bisporus reveal novel blotch 2 pathogens in Western Europe.</title>
        <authorList>
            <person name="Taparia T."/>
            <person name="Krijger M."/>
            <person name="Haynes E."/>
            <person name="Elpinstone J.G."/>
            <person name="Noble R."/>
            <person name="Van Der Wolf J."/>
        </authorList>
    </citation>
    <scope>NUCLEOTIDE SEQUENCE [LARGE SCALE GENOMIC DNA]</scope>
    <source>
        <strain evidence="1 2">H7001</strain>
    </source>
</reference>
<dbReference type="AlphaFoldDB" id="A0A7Y8C5G7"/>
<dbReference type="Proteomes" id="UP000539985">
    <property type="component" value="Unassembled WGS sequence"/>
</dbReference>
<gene>
    <name evidence="1" type="ORF">HX882_28575</name>
</gene>